<reference evidence="1" key="3">
    <citation type="submission" date="2018-07" db="EMBL/GenBank/DDBJ databases">
        <title>WGS assembly of Glycine max.</title>
        <authorList>
            <person name="Schmutz J."/>
            <person name="Cannon S."/>
            <person name="Schlueter J."/>
            <person name="Ma J."/>
            <person name="Mitros T."/>
            <person name="Nelson W."/>
            <person name="Hyten D."/>
            <person name="Song Q."/>
            <person name="Thelen J."/>
            <person name="Cheng J."/>
            <person name="Xu D."/>
            <person name="Hellsten U."/>
            <person name="May G."/>
            <person name="Yu Y."/>
            <person name="Sakurai T."/>
            <person name="Umezawa T."/>
            <person name="Bhattacharyya M."/>
            <person name="Sandhu D."/>
            <person name="Valliyodan B."/>
            <person name="Lindquist E."/>
            <person name="Peto M."/>
            <person name="Grant D."/>
            <person name="Shu S."/>
            <person name="Goodstein D."/>
            <person name="Barry K."/>
            <person name="Futrell-Griggs M."/>
            <person name="Abernathy B."/>
            <person name="Du J."/>
            <person name="Tian Z."/>
            <person name="Zhu L."/>
            <person name="Gill N."/>
            <person name="Joshi T."/>
            <person name="Libault M."/>
            <person name="Sethuraman A."/>
            <person name="Zhang X."/>
            <person name="Shinozaki K."/>
            <person name="Nguyen H."/>
            <person name="Wing R."/>
            <person name="Cregan P."/>
            <person name="Specht J."/>
            <person name="Grimwood J."/>
            <person name="Rokhsar D."/>
            <person name="Stacey G."/>
            <person name="Shoemaker R."/>
            <person name="Jackson S."/>
        </authorList>
    </citation>
    <scope>NUCLEOTIDE SEQUENCE</scope>
    <source>
        <tissue evidence="1">Callus</tissue>
    </source>
</reference>
<gene>
    <name evidence="1" type="ORF">GLYMA_06G218700</name>
</gene>
<proteinExistence type="predicted"/>
<dbReference type="HOGENOM" id="CLU_2487882_0_0_1"/>
<dbReference type="Proteomes" id="UP000008827">
    <property type="component" value="Chromosome 6"/>
</dbReference>
<evidence type="ECO:0000313" key="1">
    <source>
        <dbReference type="EMBL" id="KRH54918.1"/>
    </source>
</evidence>
<dbReference type="PaxDb" id="3847-GLYMA06G26134.1"/>
<reference evidence="2" key="2">
    <citation type="submission" date="2018-02" db="UniProtKB">
        <authorList>
            <consortium name="EnsemblPlants"/>
        </authorList>
    </citation>
    <scope>IDENTIFICATION</scope>
    <source>
        <strain evidence="2">Williams 82</strain>
    </source>
</reference>
<protein>
    <submittedName>
        <fullName evidence="1 2">Uncharacterized protein</fullName>
    </submittedName>
</protein>
<name>K7KWJ4_SOYBN</name>
<reference evidence="1 2" key="1">
    <citation type="journal article" date="2010" name="Nature">
        <title>Genome sequence of the palaeopolyploid soybean.</title>
        <authorList>
            <person name="Schmutz J."/>
            <person name="Cannon S.B."/>
            <person name="Schlueter J."/>
            <person name="Ma J."/>
            <person name="Mitros T."/>
            <person name="Nelson W."/>
            <person name="Hyten D.L."/>
            <person name="Song Q."/>
            <person name="Thelen J.J."/>
            <person name="Cheng J."/>
            <person name="Xu D."/>
            <person name="Hellsten U."/>
            <person name="May G.D."/>
            <person name="Yu Y."/>
            <person name="Sakurai T."/>
            <person name="Umezawa T."/>
            <person name="Bhattacharyya M.K."/>
            <person name="Sandhu D."/>
            <person name="Valliyodan B."/>
            <person name="Lindquist E."/>
            <person name="Peto M."/>
            <person name="Grant D."/>
            <person name="Shu S."/>
            <person name="Goodstein D."/>
            <person name="Barry K."/>
            <person name="Futrell-Griggs M."/>
            <person name="Abernathy B."/>
            <person name="Du J."/>
            <person name="Tian Z."/>
            <person name="Zhu L."/>
            <person name="Gill N."/>
            <person name="Joshi T."/>
            <person name="Libault M."/>
            <person name="Sethuraman A."/>
            <person name="Zhang X.-C."/>
            <person name="Shinozaki K."/>
            <person name="Nguyen H.T."/>
            <person name="Wing R.A."/>
            <person name="Cregan P."/>
            <person name="Specht J."/>
            <person name="Grimwood J."/>
            <person name="Rokhsar D."/>
            <person name="Stacey G."/>
            <person name="Shoemaker R.C."/>
            <person name="Jackson S.A."/>
        </authorList>
    </citation>
    <scope>NUCLEOTIDE SEQUENCE [LARGE SCALE GENOMIC DNA]</scope>
    <source>
        <strain evidence="2">cv. Williams 82</strain>
        <tissue evidence="1">Callus</tissue>
    </source>
</reference>
<organism evidence="2">
    <name type="scientific">Glycine max</name>
    <name type="common">Soybean</name>
    <name type="synonym">Glycine hispida</name>
    <dbReference type="NCBI Taxonomy" id="3847"/>
    <lineage>
        <taxon>Eukaryota</taxon>
        <taxon>Viridiplantae</taxon>
        <taxon>Streptophyta</taxon>
        <taxon>Embryophyta</taxon>
        <taxon>Tracheophyta</taxon>
        <taxon>Spermatophyta</taxon>
        <taxon>Magnoliopsida</taxon>
        <taxon>eudicotyledons</taxon>
        <taxon>Gunneridae</taxon>
        <taxon>Pentapetalae</taxon>
        <taxon>rosids</taxon>
        <taxon>fabids</taxon>
        <taxon>Fabales</taxon>
        <taxon>Fabaceae</taxon>
        <taxon>Papilionoideae</taxon>
        <taxon>50 kb inversion clade</taxon>
        <taxon>NPAAA clade</taxon>
        <taxon>indigoferoid/millettioid clade</taxon>
        <taxon>Phaseoleae</taxon>
        <taxon>Glycine</taxon>
        <taxon>Glycine subgen. Soja</taxon>
    </lineage>
</organism>
<sequence length="87" mass="10683">MRQKIFFLKKFDSELRYVQGPIWKEFQRFSWTLSVSTNNSKCLDFFRIGLSPRRKTIKKFPIMVLTDQIIHIIYKKELQIFDIFLFE</sequence>
<dbReference type="AlphaFoldDB" id="K7KWJ4"/>
<dbReference type="InParanoid" id="K7KWJ4"/>
<dbReference type="EMBL" id="CM000839">
    <property type="protein sequence ID" value="KRH54918.1"/>
    <property type="molecule type" value="Genomic_DNA"/>
</dbReference>
<accession>K7KWJ4</accession>
<keyword evidence="3" id="KW-1185">Reference proteome</keyword>
<evidence type="ECO:0000313" key="2">
    <source>
        <dbReference type="EnsemblPlants" id="KRH54918"/>
    </source>
</evidence>
<dbReference type="OrthoDB" id="1722367at2759"/>
<dbReference type="EnsemblPlants" id="KRH54918">
    <property type="protein sequence ID" value="KRH54918"/>
    <property type="gene ID" value="GLYMA_06G218700"/>
</dbReference>
<dbReference type="Gramene" id="KRH54918">
    <property type="protein sequence ID" value="KRH54918"/>
    <property type="gene ID" value="GLYMA_06G218700"/>
</dbReference>
<evidence type="ECO:0000313" key="3">
    <source>
        <dbReference type="Proteomes" id="UP000008827"/>
    </source>
</evidence>